<dbReference type="InterPro" id="IPR022924">
    <property type="entry name" value="Cardiolipin_synthase"/>
</dbReference>
<evidence type="ECO:0000256" key="4">
    <source>
        <dbReference type="ARBA" id="ARBA00022679"/>
    </source>
</evidence>
<feature type="active site" evidence="12">
    <location>
        <position position="238"/>
    </location>
</feature>
<sequence>MKGAYFMTIQQDLSILQSVFLLVIFINTIGALITVFRKPRSITSILAWSLTLVFIPVIGFVVYLFCGRGIDGETVYKFDVETNRKIKEINALIHQNNKRYDKEEVEIELKLLERYLKSVDESPLTRGNSVELYTDGNEKFAALFADIKAAKDNVHVEYYAFFPDRIGHQFLHLLVEKAKEGVEVRLIYDPWGAKGSNEKFFQPLVAAGGKVAAFITSRDLIRKTRLNYHLHRKIVVIDGQIAWTGGFNVGDQYLGRSEKFGYWRDTHGRIVGTASFSLQEIFIRDWNASVRKKEDLLDYESRYFVIGEDTKGEAEIQVVADGPENQIDILKSAFVKMILSANEKIWLQTPYLIPDDVMFNALVTAARSGVDVRIMIPNMPDHPFIYRATQYYANLLHKRGVKIYQYQEGFLHAKTIVMDDNLCSFGSTNQDIRSYELNFEVTAFVYDEALTKQMQQIFLADQEKCYLLTDDMIEQQSYWLRFKQNFSRLLSPIL</sequence>
<keyword evidence="8 12" id="KW-0443">Lipid metabolism</keyword>
<gene>
    <name evidence="15" type="ORF">RU96_GL001171</name>
</gene>
<feature type="transmembrane region" description="Helical" evidence="12">
    <location>
        <begin position="45"/>
        <end position="65"/>
    </location>
</feature>
<comment type="catalytic activity">
    <reaction evidence="12">
        <text>2 a 1,2-diacyl-sn-glycero-3-phospho-(1'-sn-glycerol) = a cardiolipin + glycerol</text>
        <dbReference type="Rhea" id="RHEA:31451"/>
        <dbReference type="ChEBI" id="CHEBI:17754"/>
        <dbReference type="ChEBI" id="CHEBI:62237"/>
        <dbReference type="ChEBI" id="CHEBI:64716"/>
    </reaction>
</comment>
<dbReference type="NCBIfam" id="TIGR04265">
    <property type="entry name" value="bac_cardiolipin"/>
    <property type="match status" value="1"/>
</dbReference>
<feature type="active site" evidence="12">
    <location>
        <position position="419"/>
    </location>
</feature>
<evidence type="ECO:0000256" key="2">
    <source>
        <dbReference type="ARBA" id="ARBA00022475"/>
    </source>
</evidence>
<keyword evidence="11 12" id="KW-1208">Phospholipid metabolism</keyword>
<dbReference type="GO" id="GO:0005886">
    <property type="term" value="C:plasma membrane"/>
    <property type="evidence" value="ECO:0007669"/>
    <property type="project" value="UniProtKB-SubCell"/>
</dbReference>
<name>A0A1L8R9K4_9ENTE</name>
<comment type="subcellular location">
    <subcellularLocation>
        <location evidence="1 12">Cell membrane</location>
        <topology evidence="1 12">Multi-pass membrane protein</topology>
    </subcellularLocation>
</comment>
<feature type="transmembrane region" description="Helical" evidence="12">
    <location>
        <begin position="15"/>
        <end position="36"/>
    </location>
</feature>
<evidence type="ECO:0000256" key="13">
    <source>
        <dbReference type="NCBIfam" id="TIGR04265"/>
    </source>
</evidence>
<evidence type="ECO:0000256" key="5">
    <source>
        <dbReference type="ARBA" id="ARBA00022692"/>
    </source>
</evidence>
<dbReference type="CDD" id="cd09110">
    <property type="entry name" value="PLDc_CLS_1"/>
    <property type="match status" value="1"/>
</dbReference>
<dbReference type="SUPFAM" id="SSF56024">
    <property type="entry name" value="Phospholipase D/nuclease"/>
    <property type="match status" value="2"/>
</dbReference>
<dbReference type="PANTHER" id="PTHR21248">
    <property type="entry name" value="CARDIOLIPIN SYNTHASE"/>
    <property type="match status" value="1"/>
</dbReference>
<dbReference type="HAMAP" id="MF_01916">
    <property type="entry name" value="Cardiolipin_synth_Cls"/>
    <property type="match status" value="1"/>
</dbReference>
<comment type="caution">
    <text evidence="15">The sequence shown here is derived from an EMBL/GenBank/DDBJ whole genome shotgun (WGS) entry which is preliminary data.</text>
</comment>
<dbReference type="SMART" id="SM00155">
    <property type="entry name" value="PLDc"/>
    <property type="match status" value="2"/>
</dbReference>
<dbReference type="STRING" id="317010.RU96_GL001171"/>
<evidence type="ECO:0000256" key="3">
    <source>
        <dbReference type="ARBA" id="ARBA00022516"/>
    </source>
</evidence>
<dbReference type="AlphaFoldDB" id="A0A1L8R9K4"/>
<feature type="active site" evidence="12">
    <location>
        <position position="414"/>
    </location>
</feature>
<keyword evidence="3 12" id="KW-0444">Lipid biosynthesis</keyword>
<dbReference type="PANTHER" id="PTHR21248:SF22">
    <property type="entry name" value="PHOSPHOLIPASE D"/>
    <property type="match status" value="1"/>
</dbReference>
<feature type="domain" description="PLD phosphodiesterase" evidence="14">
    <location>
        <begin position="407"/>
        <end position="434"/>
    </location>
</feature>
<dbReference type="EMBL" id="JXKG01000002">
    <property type="protein sequence ID" value="OJG16429.1"/>
    <property type="molecule type" value="Genomic_DNA"/>
</dbReference>
<dbReference type="Proteomes" id="UP000182835">
    <property type="component" value="Unassembled WGS sequence"/>
</dbReference>
<feature type="domain" description="PLD phosphodiesterase" evidence="14">
    <location>
        <begin position="226"/>
        <end position="253"/>
    </location>
</feature>
<keyword evidence="6" id="KW-0677">Repeat</keyword>
<evidence type="ECO:0000256" key="12">
    <source>
        <dbReference type="HAMAP-Rule" id="MF_01916"/>
    </source>
</evidence>
<dbReference type="Pfam" id="PF13396">
    <property type="entry name" value="PLDc_N"/>
    <property type="match status" value="1"/>
</dbReference>
<evidence type="ECO:0000313" key="16">
    <source>
        <dbReference type="Proteomes" id="UP000182835"/>
    </source>
</evidence>
<feature type="active site" evidence="12">
    <location>
        <position position="233"/>
    </location>
</feature>
<dbReference type="Pfam" id="PF13091">
    <property type="entry name" value="PLDc_2"/>
    <property type="match status" value="2"/>
</dbReference>
<feature type="active site" evidence="12">
    <location>
        <position position="412"/>
    </location>
</feature>
<dbReference type="InterPro" id="IPR025202">
    <property type="entry name" value="PLD-like_dom"/>
</dbReference>
<evidence type="ECO:0000256" key="8">
    <source>
        <dbReference type="ARBA" id="ARBA00023098"/>
    </source>
</evidence>
<feature type="active site" evidence="12">
    <location>
        <position position="231"/>
    </location>
</feature>
<dbReference type="GO" id="GO:0032049">
    <property type="term" value="P:cardiolipin biosynthetic process"/>
    <property type="evidence" value="ECO:0007669"/>
    <property type="project" value="UniProtKB-UniRule"/>
</dbReference>
<keyword evidence="2 12" id="KW-1003">Cell membrane</keyword>
<dbReference type="GO" id="GO:0008808">
    <property type="term" value="F:cardiolipin synthase activity"/>
    <property type="evidence" value="ECO:0007669"/>
    <property type="project" value="UniProtKB-UniRule"/>
</dbReference>
<dbReference type="Gene3D" id="3.30.870.10">
    <property type="entry name" value="Endonuclease Chain A"/>
    <property type="match status" value="2"/>
</dbReference>
<evidence type="ECO:0000256" key="9">
    <source>
        <dbReference type="ARBA" id="ARBA00023136"/>
    </source>
</evidence>
<keyword evidence="10 12" id="KW-0594">Phospholipid biosynthesis</keyword>
<proteinExistence type="inferred from homology"/>
<evidence type="ECO:0000256" key="1">
    <source>
        <dbReference type="ARBA" id="ARBA00004651"/>
    </source>
</evidence>
<keyword evidence="7 12" id="KW-1133">Transmembrane helix</keyword>
<dbReference type="InterPro" id="IPR027379">
    <property type="entry name" value="CLS_N"/>
</dbReference>
<evidence type="ECO:0000256" key="7">
    <source>
        <dbReference type="ARBA" id="ARBA00022989"/>
    </source>
</evidence>
<keyword evidence="5 12" id="KW-0812">Transmembrane</keyword>
<protein>
    <recommendedName>
        <fullName evidence="12 13">Cardiolipin synthase</fullName>
        <shortName evidence="12">CL synthase</shortName>
        <ecNumber evidence="12 13">2.7.8.-</ecNumber>
    </recommendedName>
</protein>
<dbReference type="InterPro" id="IPR001736">
    <property type="entry name" value="PLipase_D/transphosphatidylase"/>
</dbReference>
<dbReference type="CDD" id="cd09112">
    <property type="entry name" value="PLDc_CLS_2"/>
    <property type="match status" value="1"/>
</dbReference>
<comment type="function">
    <text evidence="12">Catalyzes the reversible phosphatidyl group transfer from one phosphatidylglycerol molecule to another to form cardiolipin (CL) (diphosphatidylglycerol) and glycerol.</text>
</comment>
<dbReference type="InterPro" id="IPR030874">
    <property type="entry name" value="Cardiolipin_synth_Firmi"/>
</dbReference>
<evidence type="ECO:0000256" key="6">
    <source>
        <dbReference type="ARBA" id="ARBA00022737"/>
    </source>
</evidence>
<evidence type="ECO:0000256" key="11">
    <source>
        <dbReference type="ARBA" id="ARBA00023264"/>
    </source>
</evidence>
<evidence type="ECO:0000313" key="15">
    <source>
        <dbReference type="EMBL" id="OJG16429.1"/>
    </source>
</evidence>
<keyword evidence="9 12" id="KW-0472">Membrane</keyword>
<evidence type="ECO:0000256" key="10">
    <source>
        <dbReference type="ARBA" id="ARBA00023209"/>
    </source>
</evidence>
<comment type="similarity">
    <text evidence="12">Belongs to the phospholipase D family. Cardiolipin synthase subfamily.</text>
</comment>
<keyword evidence="4 12" id="KW-0808">Transferase</keyword>
<reference evidence="15 16" key="1">
    <citation type="submission" date="2014-12" db="EMBL/GenBank/DDBJ databases">
        <title>Draft genome sequences of 29 type strains of Enterococci.</title>
        <authorList>
            <person name="Zhong Z."/>
            <person name="Sun Z."/>
            <person name="Liu W."/>
            <person name="Zhang W."/>
            <person name="Zhang H."/>
        </authorList>
    </citation>
    <scope>NUCLEOTIDE SEQUENCE [LARGE SCALE GENOMIC DNA]</scope>
    <source>
        <strain evidence="15 16">DSM 21207</strain>
    </source>
</reference>
<dbReference type="EC" id="2.7.8.-" evidence="12 13"/>
<organism evidence="15 16">
    <name type="scientific">Enterococcus canintestini</name>
    <dbReference type="NCBI Taxonomy" id="317010"/>
    <lineage>
        <taxon>Bacteria</taxon>
        <taxon>Bacillati</taxon>
        <taxon>Bacillota</taxon>
        <taxon>Bacilli</taxon>
        <taxon>Lactobacillales</taxon>
        <taxon>Enterococcaceae</taxon>
        <taxon>Enterococcus</taxon>
    </lineage>
</organism>
<dbReference type="PROSITE" id="PS50035">
    <property type="entry name" value="PLD"/>
    <property type="match status" value="2"/>
</dbReference>
<accession>A0A1L8R9K4</accession>
<evidence type="ECO:0000259" key="14">
    <source>
        <dbReference type="PROSITE" id="PS50035"/>
    </source>
</evidence>